<dbReference type="SUPFAM" id="SSF103473">
    <property type="entry name" value="MFS general substrate transporter"/>
    <property type="match status" value="1"/>
</dbReference>
<dbReference type="Gene3D" id="3.30.710.10">
    <property type="entry name" value="Potassium Channel Kv1.1, Chain A"/>
    <property type="match status" value="1"/>
</dbReference>
<evidence type="ECO:0000313" key="16">
    <source>
        <dbReference type="Proteomes" id="UP000076837"/>
    </source>
</evidence>
<keyword evidence="6 12" id="KW-0813">Transport</keyword>
<feature type="transmembrane region" description="Helical" evidence="13">
    <location>
        <begin position="222"/>
        <end position="240"/>
    </location>
</feature>
<proteinExistence type="inferred from homology"/>
<keyword evidence="7 13" id="KW-0812">Transmembrane</keyword>
<dbReference type="Gene3D" id="1.20.1250.20">
    <property type="entry name" value="MFS general substrate transporter like domains"/>
    <property type="match status" value="1"/>
</dbReference>
<evidence type="ECO:0000256" key="13">
    <source>
        <dbReference type="SAM" id="Phobius"/>
    </source>
</evidence>
<evidence type="ECO:0000256" key="12">
    <source>
        <dbReference type="RuleBase" id="RU003346"/>
    </source>
</evidence>
<evidence type="ECO:0000256" key="10">
    <source>
        <dbReference type="ARBA" id="ARBA00023242"/>
    </source>
</evidence>
<evidence type="ECO:0000259" key="14">
    <source>
        <dbReference type="PROSITE" id="PS50850"/>
    </source>
</evidence>
<dbReference type="Pfam" id="PF00083">
    <property type="entry name" value="Sugar_tr"/>
    <property type="match status" value="1"/>
</dbReference>
<keyword evidence="16" id="KW-1185">Reference proteome</keyword>
<comment type="caution">
    <text evidence="15">The sequence shown here is derived from an EMBL/GenBank/DDBJ whole genome shotgun (WGS) entry which is preliminary data.</text>
</comment>
<organism evidence="15 16">
    <name type="scientific">Didymella rabiei</name>
    <name type="common">Chickpea ascochyta blight fungus</name>
    <name type="synonym">Mycosphaerella rabiei</name>
    <dbReference type="NCBI Taxonomy" id="5454"/>
    <lineage>
        <taxon>Eukaryota</taxon>
        <taxon>Fungi</taxon>
        <taxon>Dikarya</taxon>
        <taxon>Ascomycota</taxon>
        <taxon>Pezizomycotina</taxon>
        <taxon>Dothideomycetes</taxon>
        <taxon>Pleosporomycetidae</taxon>
        <taxon>Pleosporales</taxon>
        <taxon>Pleosporineae</taxon>
        <taxon>Didymellaceae</taxon>
        <taxon>Ascochyta</taxon>
    </lineage>
</organism>
<evidence type="ECO:0000256" key="4">
    <source>
        <dbReference type="ARBA" id="ARBA00010992"/>
    </source>
</evidence>
<dbReference type="CDD" id="cd18321">
    <property type="entry name" value="BTB_POZ_EloC"/>
    <property type="match status" value="1"/>
</dbReference>
<dbReference type="PANTHER" id="PTHR48022">
    <property type="entry name" value="PLASTIDIC GLUCOSE TRANSPORTER 4"/>
    <property type="match status" value="1"/>
</dbReference>
<feature type="transmembrane region" description="Helical" evidence="13">
    <location>
        <begin position="496"/>
        <end position="516"/>
    </location>
</feature>
<feature type="transmembrane region" description="Helical" evidence="13">
    <location>
        <begin position="461"/>
        <end position="480"/>
    </location>
</feature>
<dbReference type="InterPro" id="IPR020846">
    <property type="entry name" value="MFS_dom"/>
</dbReference>
<dbReference type="PROSITE" id="PS00216">
    <property type="entry name" value="SUGAR_TRANSPORT_1"/>
    <property type="match status" value="1"/>
</dbReference>
<sequence>MSDEKTTEYVTLVSNDGYEFKLLRSAACIAGTIKRAMNPESGFQETARNRMEFPTINGVVLEKVCEYLYYNQKHADSKDVSDMDIPPELCLELLIAADFLDGKDVETPITVRKLSIAAEEVREAIEVEHTLTFWEAVKLYPKAIGWSCYFSLGVIMLAFDPQLLGNLYAMPAFQKQFGYAFEDGYIISAVWQTGLGMGNPIGQVVGALAAGYPMEWYGRKKTFIACVFAVAGLVFIQFFARSLPVLLAGELLAGLVLGAFVVIAPAYASEVSPLAMRSVSTSYVNLCFVTGQLLGNGVTAATQHMTSHWAYSIPFSLQWFWVLVILPGMWFAPESPWWLVRQGRLEDAEKALASLSSEKVNVKAALAQIVETDSLERDMEAGSTYYDLFRKINWRRTEIAIGVYTTQVLCGVYLINYGTYFFSLAGLNTDQAYDMGIGFMAIGWISVLLSWYLMQKFGRRVLFGAGLAVLTIIMFLVGILDCVPTQGAVWAKSAMLLVWNSVYNWSVGPVAFAIFCEVSATRVRSKTIAVATAVQALVGIVMTVAIPYLINPDEANLGGKLGFFFGGLSLPCLVWWFLRVPEMKGRTYEELDIMFERNVPTRQFKRFQI</sequence>
<dbReference type="PROSITE" id="PS50850">
    <property type="entry name" value="MFS"/>
    <property type="match status" value="1"/>
</dbReference>
<keyword evidence="8 13" id="KW-1133">Transmembrane helix</keyword>
<feature type="transmembrane region" description="Helical" evidence="13">
    <location>
        <begin position="280"/>
        <end position="299"/>
    </location>
</feature>
<dbReference type="GO" id="GO:0005634">
    <property type="term" value="C:nucleus"/>
    <property type="evidence" value="ECO:0007669"/>
    <property type="project" value="UniProtKB-SubCell"/>
</dbReference>
<dbReference type="GO" id="GO:0016020">
    <property type="term" value="C:membrane"/>
    <property type="evidence" value="ECO:0007669"/>
    <property type="project" value="UniProtKB-SubCell"/>
</dbReference>
<protein>
    <recommendedName>
        <fullName evidence="5">Elongin-C</fullName>
    </recommendedName>
</protein>
<accession>A0A163BIH9</accession>
<comment type="function">
    <text evidence="11">Essential component of the SCF (SKP1-CUL1-F-box protein) E3 ubiquitin ligase complexes, which mediate the ubiquitination and subsequent proteasomal degradation of target proteins. Controls sulfur metabolite repression, probably by mediating the inactivation or degradation of the metR transcription factor.</text>
</comment>
<dbReference type="InterPro" id="IPR005829">
    <property type="entry name" value="Sugar_transporter_CS"/>
</dbReference>
<feature type="transmembrane region" description="Helical" evidence="13">
    <location>
        <begin position="399"/>
        <end position="423"/>
    </location>
</feature>
<feature type="transmembrane region" description="Helical" evidence="13">
    <location>
        <begin position="246"/>
        <end position="268"/>
    </location>
</feature>
<dbReference type="SMART" id="SM00512">
    <property type="entry name" value="Skp1"/>
    <property type="match status" value="1"/>
</dbReference>
<dbReference type="GO" id="GO:0005351">
    <property type="term" value="F:carbohydrate:proton symporter activity"/>
    <property type="evidence" value="ECO:0007669"/>
    <property type="project" value="TreeGrafter"/>
</dbReference>
<dbReference type="FunFam" id="1.20.1250.20:FF:000078">
    <property type="entry name" value="MFS maltose transporter, putative"/>
    <property type="match status" value="1"/>
</dbReference>
<feature type="transmembrane region" description="Helical" evidence="13">
    <location>
        <begin position="435"/>
        <end position="454"/>
    </location>
</feature>
<evidence type="ECO:0000256" key="6">
    <source>
        <dbReference type="ARBA" id="ARBA00022448"/>
    </source>
</evidence>
<dbReference type="GO" id="GO:0006511">
    <property type="term" value="P:ubiquitin-dependent protein catabolic process"/>
    <property type="evidence" value="ECO:0007669"/>
    <property type="project" value="InterPro"/>
</dbReference>
<name>A0A163BIH9_DIDRA</name>
<evidence type="ECO:0000256" key="5">
    <source>
        <dbReference type="ARBA" id="ARBA00021347"/>
    </source>
</evidence>
<dbReference type="AlphaFoldDB" id="A0A163BIH9"/>
<evidence type="ECO:0000256" key="7">
    <source>
        <dbReference type="ARBA" id="ARBA00022692"/>
    </source>
</evidence>
<evidence type="ECO:0000256" key="11">
    <source>
        <dbReference type="ARBA" id="ARBA00045385"/>
    </source>
</evidence>
<dbReference type="Proteomes" id="UP000076837">
    <property type="component" value="Unassembled WGS sequence"/>
</dbReference>
<feature type="transmembrane region" description="Helical" evidence="13">
    <location>
        <begin position="528"/>
        <end position="549"/>
    </location>
</feature>
<dbReference type="EMBL" id="JYNV01000240">
    <property type="protein sequence ID" value="KZM21789.1"/>
    <property type="molecule type" value="Genomic_DNA"/>
</dbReference>
<evidence type="ECO:0000256" key="9">
    <source>
        <dbReference type="ARBA" id="ARBA00023136"/>
    </source>
</evidence>
<dbReference type="InterPro" id="IPR050360">
    <property type="entry name" value="MFS_Sugar_Transporters"/>
</dbReference>
<dbReference type="InterPro" id="IPR003663">
    <property type="entry name" value="Sugar/inositol_transpt"/>
</dbReference>
<dbReference type="InterPro" id="IPR005828">
    <property type="entry name" value="MFS_sugar_transport-like"/>
</dbReference>
<dbReference type="PANTHER" id="PTHR48022:SF83">
    <property type="entry name" value="MAJOR FACILITATOR SUPERFAMILY (MFS) PROFILE DOMAIN-CONTAINING PROTEIN"/>
    <property type="match status" value="1"/>
</dbReference>
<dbReference type="InterPro" id="IPR001232">
    <property type="entry name" value="SKP1-like"/>
</dbReference>
<feature type="domain" description="Major facilitator superfamily (MFS) profile" evidence="14">
    <location>
        <begin position="146"/>
        <end position="584"/>
    </location>
</feature>
<dbReference type="InterPro" id="IPR016073">
    <property type="entry name" value="Skp1_comp_POZ"/>
</dbReference>
<feature type="transmembrane region" description="Helical" evidence="13">
    <location>
        <begin position="319"/>
        <end position="340"/>
    </location>
</feature>
<comment type="similarity">
    <text evidence="3">Belongs to the SKP1 family.</text>
</comment>
<comment type="subcellular location">
    <subcellularLocation>
        <location evidence="2">Membrane</location>
        <topology evidence="2">Multi-pass membrane protein</topology>
    </subcellularLocation>
    <subcellularLocation>
        <location evidence="1">Nucleus</location>
    </subcellularLocation>
</comment>
<keyword evidence="10" id="KW-0539">Nucleus</keyword>
<dbReference type="InterPro" id="IPR036259">
    <property type="entry name" value="MFS_trans_sf"/>
</dbReference>
<reference evidence="15 16" key="1">
    <citation type="journal article" date="2016" name="Sci. Rep.">
        <title>Draft genome sequencing and secretome analysis of fungal phytopathogen Ascochyta rabiei provides insight into the necrotrophic effector repertoire.</title>
        <authorList>
            <person name="Verma S."/>
            <person name="Gazara R.K."/>
            <person name="Nizam S."/>
            <person name="Parween S."/>
            <person name="Chattopadhyay D."/>
            <person name="Verma P.K."/>
        </authorList>
    </citation>
    <scope>NUCLEOTIDE SEQUENCE [LARGE SCALE GENOMIC DNA]</scope>
    <source>
        <strain evidence="15 16">ArDII</strain>
    </source>
</reference>
<keyword evidence="9 13" id="KW-0472">Membrane</keyword>
<dbReference type="Pfam" id="PF03931">
    <property type="entry name" value="Skp1_POZ"/>
    <property type="match status" value="1"/>
</dbReference>
<evidence type="ECO:0000256" key="3">
    <source>
        <dbReference type="ARBA" id="ARBA00009993"/>
    </source>
</evidence>
<evidence type="ECO:0000256" key="2">
    <source>
        <dbReference type="ARBA" id="ARBA00004141"/>
    </source>
</evidence>
<feature type="transmembrane region" description="Helical" evidence="13">
    <location>
        <begin position="561"/>
        <end position="578"/>
    </location>
</feature>
<dbReference type="InterPro" id="IPR011333">
    <property type="entry name" value="SKP1/BTB/POZ_sf"/>
</dbReference>
<dbReference type="SUPFAM" id="SSF54695">
    <property type="entry name" value="POZ domain"/>
    <property type="match status" value="1"/>
</dbReference>
<gene>
    <name evidence="15" type="ORF">ST47_g7055</name>
</gene>
<evidence type="ECO:0000313" key="15">
    <source>
        <dbReference type="EMBL" id="KZM21789.1"/>
    </source>
</evidence>
<dbReference type="FunFam" id="3.30.710.10:FF:000035">
    <property type="entry name" value="Elongin C transcription elongation factor"/>
    <property type="match status" value="1"/>
</dbReference>
<evidence type="ECO:0000256" key="8">
    <source>
        <dbReference type="ARBA" id="ARBA00022989"/>
    </source>
</evidence>
<evidence type="ECO:0000256" key="1">
    <source>
        <dbReference type="ARBA" id="ARBA00004123"/>
    </source>
</evidence>
<comment type="similarity">
    <text evidence="4 12">Belongs to the major facilitator superfamily. Sugar transporter (TC 2.A.1.1) family.</text>
</comment>
<dbReference type="NCBIfam" id="TIGR00879">
    <property type="entry name" value="SP"/>
    <property type="match status" value="1"/>
</dbReference>